<name>A0A328U421_9BACL</name>
<dbReference type="AlphaFoldDB" id="A0A328U421"/>
<protein>
    <recommendedName>
        <fullName evidence="3">Fimbrial assembly protein</fullName>
    </recommendedName>
</protein>
<organism evidence="1 2">
    <name type="scientific">Paenibacillus montanisoli</name>
    <dbReference type="NCBI Taxonomy" id="2081970"/>
    <lineage>
        <taxon>Bacteria</taxon>
        <taxon>Bacillati</taxon>
        <taxon>Bacillota</taxon>
        <taxon>Bacilli</taxon>
        <taxon>Bacillales</taxon>
        <taxon>Paenibacillaceae</taxon>
        <taxon>Paenibacillus</taxon>
    </lineage>
</organism>
<evidence type="ECO:0000313" key="2">
    <source>
        <dbReference type="Proteomes" id="UP000249260"/>
    </source>
</evidence>
<dbReference type="RefSeq" id="WP_112884531.1">
    <property type="nucleotide sequence ID" value="NZ_QLUW01000004.1"/>
</dbReference>
<dbReference type="Proteomes" id="UP000249260">
    <property type="component" value="Unassembled WGS sequence"/>
</dbReference>
<gene>
    <name evidence="1" type="ORF">DL346_22150</name>
</gene>
<dbReference type="OrthoDB" id="2971140at2"/>
<sequence>MSSSRLMEINLLPRREKIGYAFKAAASALLICAVLGPAWLGIQYYTVTHSLERVQQELDMTKKLHAAKEKNIVQGNVGSAASGLSAMIPLVEQVPVSAVSVLNRLVALLPQRGFVLDYQYSEGAATMTVQFDTLLETSAYLNQLNRADWVEGVVIPGVAAGSEGTVESTAQQVPKYTTTFQIALNKQTFKDMEGQGK</sequence>
<evidence type="ECO:0008006" key="3">
    <source>
        <dbReference type="Google" id="ProtNLM"/>
    </source>
</evidence>
<comment type="caution">
    <text evidence="1">The sequence shown here is derived from an EMBL/GenBank/DDBJ whole genome shotgun (WGS) entry which is preliminary data.</text>
</comment>
<proteinExistence type="predicted"/>
<evidence type="ECO:0000313" key="1">
    <source>
        <dbReference type="EMBL" id="RAP74744.1"/>
    </source>
</evidence>
<dbReference type="EMBL" id="QLUW01000004">
    <property type="protein sequence ID" value="RAP74744.1"/>
    <property type="molecule type" value="Genomic_DNA"/>
</dbReference>
<accession>A0A328U421</accession>
<keyword evidence="2" id="KW-1185">Reference proteome</keyword>
<reference evidence="1 2" key="1">
    <citation type="submission" date="2018-06" db="EMBL/GenBank/DDBJ databases">
        <title>Paenibacillus montanisoli sp. nov., isolated from mountain area soil.</title>
        <authorList>
            <person name="Wu M."/>
        </authorList>
    </citation>
    <scope>NUCLEOTIDE SEQUENCE [LARGE SCALE GENOMIC DNA]</scope>
    <source>
        <strain evidence="1 2">RA17</strain>
    </source>
</reference>